<dbReference type="AlphaFoldDB" id="A0A8S4RU80"/>
<proteinExistence type="predicted"/>
<gene>
    <name evidence="4" type="primary">jg10645</name>
    <name evidence="4" type="ORF">PAEG_LOCUS17913</name>
</gene>
<dbReference type="EMBL" id="CAKXAJ010025577">
    <property type="protein sequence ID" value="CAH2241476.1"/>
    <property type="molecule type" value="Genomic_DNA"/>
</dbReference>
<comment type="caution">
    <text evidence="4">The sequence shown here is derived from an EMBL/GenBank/DDBJ whole genome shotgun (WGS) entry which is preliminary data.</text>
</comment>
<protein>
    <submittedName>
        <fullName evidence="4">Jg10645 protein</fullName>
    </submittedName>
</protein>
<organism evidence="4 5">
    <name type="scientific">Pararge aegeria aegeria</name>
    <dbReference type="NCBI Taxonomy" id="348720"/>
    <lineage>
        <taxon>Eukaryota</taxon>
        <taxon>Metazoa</taxon>
        <taxon>Ecdysozoa</taxon>
        <taxon>Arthropoda</taxon>
        <taxon>Hexapoda</taxon>
        <taxon>Insecta</taxon>
        <taxon>Pterygota</taxon>
        <taxon>Neoptera</taxon>
        <taxon>Endopterygota</taxon>
        <taxon>Lepidoptera</taxon>
        <taxon>Glossata</taxon>
        <taxon>Ditrysia</taxon>
        <taxon>Papilionoidea</taxon>
        <taxon>Nymphalidae</taxon>
        <taxon>Satyrinae</taxon>
        <taxon>Satyrini</taxon>
        <taxon>Parargina</taxon>
        <taxon>Pararge</taxon>
    </lineage>
</organism>
<accession>A0A8S4RU80</accession>
<feature type="region of interest" description="Disordered" evidence="3">
    <location>
        <begin position="1"/>
        <end position="36"/>
    </location>
</feature>
<evidence type="ECO:0000313" key="4">
    <source>
        <dbReference type="EMBL" id="CAH2241476.1"/>
    </source>
</evidence>
<evidence type="ECO:0000256" key="1">
    <source>
        <dbReference type="ARBA" id="ARBA00022729"/>
    </source>
</evidence>
<keyword evidence="5" id="KW-1185">Reference proteome</keyword>
<feature type="compositionally biased region" description="Basic and acidic residues" evidence="3">
    <location>
        <begin position="10"/>
        <end position="36"/>
    </location>
</feature>
<sequence>MLKPNVRSWENARKDDKEGYPVKENDSNNKVEYKNEKQYPNGTVIGKYTYKDKEGTPVHVKYFADDSSYGVELKSAKVFDLNSDNLLQYKLPKPNNMISTVDIFQPLQEMNTVNTILNKEFNKNKTYNAYEVPNYYTNKLNRYKESNKANDDYEIFLENDLKPTAKCNKEKVKVYLDKNKRKTRNAPNRYRPSDYCERF</sequence>
<evidence type="ECO:0000313" key="5">
    <source>
        <dbReference type="Proteomes" id="UP000838756"/>
    </source>
</evidence>
<name>A0A8S4RU80_9NEOP</name>
<dbReference type="Pfam" id="PF00379">
    <property type="entry name" value="Chitin_bind_4"/>
    <property type="match status" value="1"/>
</dbReference>
<dbReference type="OrthoDB" id="6348134at2759"/>
<dbReference type="PROSITE" id="PS51155">
    <property type="entry name" value="CHIT_BIND_RR_2"/>
    <property type="match status" value="1"/>
</dbReference>
<evidence type="ECO:0000256" key="2">
    <source>
        <dbReference type="PROSITE-ProRule" id="PRU00497"/>
    </source>
</evidence>
<reference evidence="4" key="1">
    <citation type="submission" date="2022-03" db="EMBL/GenBank/DDBJ databases">
        <authorList>
            <person name="Lindestad O."/>
        </authorList>
    </citation>
    <scope>NUCLEOTIDE SEQUENCE</scope>
</reference>
<dbReference type="GO" id="GO:0042302">
    <property type="term" value="F:structural constituent of cuticle"/>
    <property type="evidence" value="ECO:0007669"/>
    <property type="project" value="UniProtKB-UniRule"/>
</dbReference>
<dbReference type="Proteomes" id="UP000838756">
    <property type="component" value="Unassembled WGS sequence"/>
</dbReference>
<keyword evidence="1" id="KW-0732">Signal</keyword>
<dbReference type="InterPro" id="IPR000618">
    <property type="entry name" value="Insect_cuticle"/>
</dbReference>
<keyword evidence="2" id="KW-0193">Cuticle</keyword>
<evidence type="ECO:0000256" key="3">
    <source>
        <dbReference type="SAM" id="MobiDB-lite"/>
    </source>
</evidence>